<keyword evidence="2" id="KW-1185">Reference proteome</keyword>
<organism evidence="1 2">
    <name type="scientific">Gloeobacter kilaueensis (strain ATCC BAA-2537 / CCAP 1431/1 / ULC 316 / JS1)</name>
    <dbReference type="NCBI Taxonomy" id="1183438"/>
    <lineage>
        <taxon>Bacteria</taxon>
        <taxon>Bacillati</taxon>
        <taxon>Cyanobacteriota</taxon>
        <taxon>Cyanophyceae</taxon>
        <taxon>Gloeobacterales</taxon>
        <taxon>Gloeobacteraceae</taxon>
        <taxon>Gloeobacter</taxon>
    </lineage>
</organism>
<accession>U5QRR2</accession>
<name>U5QRR2_GLOK1</name>
<reference evidence="1 2" key="1">
    <citation type="journal article" date="2013" name="PLoS ONE">
        <title>Cultivation and Complete Genome Sequencing of Gloeobacter kilaueensis sp. nov., from a Lava Cave in Kilauea Caldera, Hawai'i.</title>
        <authorList>
            <person name="Saw J.H."/>
            <person name="Schatz M."/>
            <person name="Brown M.V."/>
            <person name="Kunkel D.D."/>
            <person name="Foster J.S."/>
            <person name="Shick H."/>
            <person name="Christensen S."/>
            <person name="Hou S."/>
            <person name="Wan X."/>
            <person name="Donachie S.P."/>
        </authorList>
    </citation>
    <scope>NUCLEOTIDE SEQUENCE [LARGE SCALE GENOMIC DNA]</scope>
    <source>
        <strain evidence="2">JS</strain>
    </source>
</reference>
<dbReference type="AlphaFoldDB" id="U5QRR2"/>
<protein>
    <submittedName>
        <fullName evidence="1">Uncharacterized protein</fullName>
    </submittedName>
</protein>
<evidence type="ECO:0000313" key="2">
    <source>
        <dbReference type="Proteomes" id="UP000017396"/>
    </source>
</evidence>
<gene>
    <name evidence="1" type="ORF">GKIL_4129</name>
</gene>
<dbReference type="HOGENOM" id="CLU_2522852_0_0_3"/>
<dbReference type="Proteomes" id="UP000017396">
    <property type="component" value="Chromosome"/>
</dbReference>
<dbReference type="KEGG" id="glj:GKIL_4129"/>
<sequence length="84" mass="10074">MKWQTDNLSEPILELNSDEIFSYYDSDFGSKRIFEYYLTALAESWLRDFSFHWKHQQPPKEEELSKIGLLPLLENSWAKSIEDK</sequence>
<proteinExistence type="predicted"/>
<evidence type="ECO:0000313" key="1">
    <source>
        <dbReference type="EMBL" id="AGY60375.1"/>
    </source>
</evidence>
<dbReference type="STRING" id="1183438.GKIL_4129"/>
<dbReference type="eggNOG" id="ENOG5032VBK">
    <property type="taxonomic scope" value="Bacteria"/>
</dbReference>
<dbReference type="EMBL" id="CP003587">
    <property type="protein sequence ID" value="AGY60375.1"/>
    <property type="molecule type" value="Genomic_DNA"/>
</dbReference>